<evidence type="ECO:0000313" key="3">
    <source>
        <dbReference type="Proteomes" id="UP000320239"/>
    </source>
</evidence>
<dbReference type="SUPFAM" id="SSF47413">
    <property type="entry name" value="lambda repressor-like DNA-binding domains"/>
    <property type="match status" value="1"/>
</dbReference>
<dbReference type="OrthoDB" id="4743590at2"/>
<dbReference type="PROSITE" id="PS50943">
    <property type="entry name" value="HTH_CROC1"/>
    <property type="match status" value="1"/>
</dbReference>
<comment type="caution">
    <text evidence="2">The sequence shown here is derived from an EMBL/GenBank/DDBJ whole genome shotgun (WGS) entry which is preliminary data.</text>
</comment>
<protein>
    <submittedName>
        <fullName evidence="2">Helix-turn-helix protein</fullName>
    </submittedName>
</protein>
<dbReference type="Proteomes" id="UP000320239">
    <property type="component" value="Unassembled WGS sequence"/>
</dbReference>
<gene>
    <name evidence="2" type="ORF">FHX34_103517</name>
</gene>
<evidence type="ECO:0000313" key="2">
    <source>
        <dbReference type="EMBL" id="TWG20988.1"/>
    </source>
</evidence>
<reference evidence="2 3" key="1">
    <citation type="submission" date="2019-06" db="EMBL/GenBank/DDBJ databases">
        <title>Sequencing the genomes of 1000 actinobacteria strains.</title>
        <authorList>
            <person name="Klenk H.-P."/>
        </authorList>
    </citation>
    <scope>NUCLEOTIDE SEQUENCE [LARGE SCALE GENOMIC DNA]</scope>
    <source>
        <strain evidence="2 3">DSM 43866</strain>
    </source>
</reference>
<sequence length="84" mass="9450">MTSPAPKPRAYRLRDHDHALRTLNAIRRDRKVTYADIARKLGVSRQEVAKWLQGQRGVTAHRVPEIAHALGYDLALVPRAGEDA</sequence>
<dbReference type="InterPro" id="IPR010982">
    <property type="entry name" value="Lambda_DNA-bd_dom_sf"/>
</dbReference>
<dbReference type="Pfam" id="PF01381">
    <property type="entry name" value="HTH_3"/>
    <property type="match status" value="1"/>
</dbReference>
<dbReference type="Gene3D" id="1.10.260.40">
    <property type="entry name" value="lambda repressor-like DNA-binding domains"/>
    <property type="match status" value="1"/>
</dbReference>
<name>A0A561WAU5_ACTTI</name>
<dbReference type="InterPro" id="IPR001387">
    <property type="entry name" value="Cro/C1-type_HTH"/>
</dbReference>
<keyword evidence="3" id="KW-1185">Reference proteome</keyword>
<dbReference type="CDD" id="cd00093">
    <property type="entry name" value="HTH_XRE"/>
    <property type="match status" value="1"/>
</dbReference>
<dbReference type="EMBL" id="VIWY01000003">
    <property type="protein sequence ID" value="TWG20988.1"/>
    <property type="molecule type" value="Genomic_DNA"/>
</dbReference>
<accession>A0A561WAU5</accession>
<dbReference type="GO" id="GO:0003677">
    <property type="term" value="F:DNA binding"/>
    <property type="evidence" value="ECO:0007669"/>
    <property type="project" value="InterPro"/>
</dbReference>
<dbReference type="RefSeq" id="WP_122979671.1">
    <property type="nucleotide sequence ID" value="NZ_BOMX01000113.1"/>
</dbReference>
<evidence type="ECO:0000259" key="1">
    <source>
        <dbReference type="PROSITE" id="PS50943"/>
    </source>
</evidence>
<organism evidence="2 3">
    <name type="scientific">Actinoplanes teichomyceticus</name>
    <dbReference type="NCBI Taxonomy" id="1867"/>
    <lineage>
        <taxon>Bacteria</taxon>
        <taxon>Bacillati</taxon>
        <taxon>Actinomycetota</taxon>
        <taxon>Actinomycetes</taxon>
        <taxon>Micromonosporales</taxon>
        <taxon>Micromonosporaceae</taxon>
        <taxon>Actinoplanes</taxon>
    </lineage>
</organism>
<feature type="domain" description="HTH cro/C1-type" evidence="1">
    <location>
        <begin position="23"/>
        <end position="77"/>
    </location>
</feature>
<dbReference type="SMART" id="SM00530">
    <property type="entry name" value="HTH_XRE"/>
    <property type="match status" value="1"/>
</dbReference>
<dbReference type="AlphaFoldDB" id="A0A561WAU5"/>
<proteinExistence type="predicted"/>